<accession>A0ABW1LG09</accession>
<feature type="signal peptide" evidence="2">
    <location>
        <begin position="1"/>
        <end position="22"/>
    </location>
</feature>
<evidence type="ECO:0000313" key="3">
    <source>
        <dbReference type="EMBL" id="MFC6042399.1"/>
    </source>
</evidence>
<evidence type="ECO:0000256" key="1">
    <source>
        <dbReference type="SAM" id="Phobius"/>
    </source>
</evidence>
<dbReference type="EMBL" id="JBHSRJ010000002">
    <property type="protein sequence ID" value="MFC6042399.1"/>
    <property type="molecule type" value="Genomic_DNA"/>
</dbReference>
<feature type="transmembrane region" description="Helical" evidence="1">
    <location>
        <begin position="32"/>
        <end position="56"/>
    </location>
</feature>
<sequence>MSPFSWPVLIGTLLVSSPALYAAQVSGTLSPDVALVRLLICMAGVWLVCAVVASLVEGAVSSNKMAAAAEEAELAALTGETAELPVVPDDDLTSDAA</sequence>
<gene>
    <name evidence="3" type="ORF">ACFPYL_04920</name>
</gene>
<name>A0ABW1LG09_9ACTN</name>
<keyword evidence="2" id="KW-0732">Signal</keyword>
<evidence type="ECO:0000313" key="4">
    <source>
        <dbReference type="Proteomes" id="UP001596135"/>
    </source>
</evidence>
<comment type="caution">
    <text evidence="3">The sequence shown here is derived from an EMBL/GenBank/DDBJ whole genome shotgun (WGS) entry which is preliminary data.</text>
</comment>
<reference evidence="4" key="1">
    <citation type="journal article" date="2019" name="Int. J. Syst. Evol. Microbiol.">
        <title>The Global Catalogue of Microorganisms (GCM) 10K type strain sequencing project: providing services to taxonomists for standard genome sequencing and annotation.</title>
        <authorList>
            <consortium name="The Broad Institute Genomics Platform"/>
            <consortium name="The Broad Institute Genome Sequencing Center for Infectious Disease"/>
            <person name="Wu L."/>
            <person name="Ma J."/>
        </authorList>
    </citation>
    <scope>NUCLEOTIDE SEQUENCE [LARGE SCALE GENOMIC DNA]</scope>
    <source>
        <strain evidence="4">CCUG 54522</strain>
    </source>
</reference>
<keyword evidence="1" id="KW-0812">Transmembrane</keyword>
<dbReference type="RefSeq" id="WP_379151035.1">
    <property type="nucleotide sequence ID" value="NZ_JBHSRJ010000002.1"/>
</dbReference>
<keyword evidence="1" id="KW-0472">Membrane</keyword>
<feature type="chain" id="PRO_5045850237" evidence="2">
    <location>
        <begin position="23"/>
        <end position="97"/>
    </location>
</feature>
<dbReference type="Proteomes" id="UP001596135">
    <property type="component" value="Unassembled WGS sequence"/>
</dbReference>
<evidence type="ECO:0000256" key="2">
    <source>
        <dbReference type="SAM" id="SignalP"/>
    </source>
</evidence>
<keyword evidence="4" id="KW-1185">Reference proteome</keyword>
<organism evidence="3 4">
    <name type="scientific">Nocardioides hankookensis</name>
    <dbReference type="NCBI Taxonomy" id="443157"/>
    <lineage>
        <taxon>Bacteria</taxon>
        <taxon>Bacillati</taxon>
        <taxon>Actinomycetota</taxon>
        <taxon>Actinomycetes</taxon>
        <taxon>Propionibacteriales</taxon>
        <taxon>Nocardioidaceae</taxon>
        <taxon>Nocardioides</taxon>
    </lineage>
</organism>
<proteinExistence type="predicted"/>
<keyword evidence="1" id="KW-1133">Transmembrane helix</keyword>
<protein>
    <submittedName>
        <fullName evidence="3">Uncharacterized protein</fullName>
    </submittedName>
</protein>